<feature type="compositionally biased region" description="Low complexity" evidence="7">
    <location>
        <begin position="465"/>
        <end position="474"/>
    </location>
</feature>
<feature type="compositionally biased region" description="Basic and acidic residues" evidence="7">
    <location>
        <begin position="528"/>
        <end position="546"/>
    </location>
</feature>
<feature type="region of interest" description="Disordered" evidence="7">
    <location>
        <begin position="2423"/>
        <end position="2455"/>
    </location>
</feature>
<feature type="region of interest" description="Disordered" evidence="7">
    <location>
        <begin position="2545"/>
        <end position="2609"/>
    </location>
</feature>
<evidence type="ECO:0000313" key="10">
    <source>
        <dbReference type="Proteomes" id="UP000317650"/>
    </source>
</evidence>
<keyword evidence="10" id="KW-1185">Reference proteome</keyword>
<dbReference type="GO" id="GO:0008270">
    <property type="term" value="F:zinc ion binding"/>
    <property type="evidence" value="ECO:0007669"/>
    <property type="project" value="UniProtKB-KW"/>
</dbReference>
<proteinExistence type="predicted"/>
<dbReference type="STRING" id="52838.A0A4S8IZ35"/>
<feature type="compositionally biased region" description="Polar residues" evidence="7">
    <location>
        <begin position="2424"/>
        <end position="2435"/>
    </location>
</feature>
<protein>
    <recommendedName>
        <fullName evidence="8">C3H1-type domain-containing protein</fullName>
    </recommendedName>
</protein>
<feature type="region of interest" description="Disordered" evidence="7">
    <location>
        <begin position="2489"/>
        <end position="2530"/>
    </location>
</feature>
<name>A0A4S8IZ35_MUSBA</name>
<dbReference type="PROSITE" id="PS50103">
    <property type="entry name" value="ZF_C3H1"/>
    <property type="match status" value="4"/>
</dbReference>
<feature type="compositionally biased region" description="Basic and acidic residues" evidence="7">
    <location>
        <begin position="877"/>
        <end position="886"/>
    </location>
</feature>
<feature type="region of interest" description="Disordered" evidence="7">
    <location>
        <begin position="776"/>
        <end position="921"/>
    </location>
</feature>
<feature type="zinc finger region" description="C3H1-type" evidence="6">
    <location>
        <begin position="224"/>
        <end position="252"/>
    </location>
</feature>
<feature type="compositionally biased region" description="Basic and acidic residues" evidence="7">
    <location>
        <begin position="831"/>
        <end position="859"/>
    </location>
</feature>
<dbReference type="GO" id="GO:0003677">
    <property type="term" value="F:DNA binding"/>
    <property type="evidence" value="ECO:0007669"/>
    <property type="project" value="UniProtKB-KW"/>
</dbReference>
<accession>A0A4S8IZ35</accession>
<evidence type="ECO:0000259" key="8">
    <source>
        <dbReference type="PROSITE" id="PS50103"/>
    </source>
</evidence>
<dbReference type="FunFam" id="4.10.1000.10:FF:000028">
    <property type="entry name" value="Zinc finger nuclease 2"/>
    <property type="match status" value="1"/>
</dbReference>
<evidence type="ECO:0000256" key="3">
    <source>
        <dbReference type="ARBA" id="ARBA00022771"/>
    </source>
</evidence>
<dbReference type="Gene3D" id="4.10.1000.10">
    <property type="entry name" value="Zinc finger, CCCH-type"/>
    <property type="match status" value="2"/>
</dbReference>
<dbReference type="Gene3D" id="2.30.30.1190">
    <property type="match status" value="1"/>
</dbReference>
<keyword evidence="5" id="KW-0238">DNA-binding</keyword>
<keyword evidence="3 6" id="KW-0863">Zinc-finger</keyword>
<feature type="domain" description="C3H1-type" evidence="8">
    <location>
        <begin position="429"/>
        <end position="457"/>
    </location>
</feature>
<feature type="domain" description="C3H1-type" evidence="8">
    <location>
        <begin position="179"/>
        <end position="207"/>
    </location>
</feature>
<evidence type="ECO:0000256" key="4">
    <source>
        <dbReference type="ARBA" id="ARBA00022833"/>
    </source>
</evidence>
<feature type="compositionally biased region" description="Basic and acidic residues" evidence="7">
    <location>
        <begin position="488"/>
        <end position="507"/>
    </location>
</feature>
<feature type="region of interest" description="Disordered" evidence="7">
    <location>
        <begin position="957"/>
        <end position="977"/>
    </location>
</feature>
<evidence type="ECO:0000256" key="5">
    <source>
        <dbReference type="ARBA" id="ARBA00023125"/>
    </source>
</evidence>
<comment type="caution">
    <text evidence="9">The sequence shown here is derived from an EMBL/GenBank/DDBJ whole genome shotgun (WGS) entry which is preliminary data.</text>
</comment>
<feature type="compositionally biased region" description="Basic and acidic residues" evidence="7">
    <location>
        <begin position="654"/>
        <end position="665"/>
    </location>
</feature>
<feature type="compositionally biased region" description="Basic and acidic residues" evidence="7">
    <location>
        <begin position="896"/>
        <end position="916"/>
    </location>
</feature>
<evidence type="ECO:0000256" key="7">
    <source>
        <dbReference type="SAM" id="MobiDB-lite"/>
    </source>
</evidence>
<feature type="region of interest" description="Disordered" evidence="7">
    <location>
        <begin position="708"/>
        <end position="733"/>
    </location>
</feature>
<dbReference type="Proteomes" id="UP000317650">
    <property type="component" value="Chromosome 10"/>
</dbReference>
<keyword evidence="4 6" id="KW-0862">Zinc</keyword>
<evidence type="ECO:0000256" key="2">
    <source>
        <dbReference type="ARBA" id="ARBA00022737"/>
    </source>
</evidence>
<feature type="compositionally biased region" description="Low complexity" evidence="7">
    <location>
        <begin position="710"/>
        <end position="719"/>
    </location>
</feature>
<organism evidence="9 10">
    <name type="scientific">Musa balbisiana</name>
    <name type="common">Banana</name>
    <dbReference type="NCBI Taxonomy" id="52838"/>
    <lineage>
        <taxon>Eukaryota</taxon>
        <taxon>Viridiplantae</taxon>
        <taxon>Streptophyta</taxon>
        <taxon>Embryophyta</taxon>
        <taxon>Tracheophyta</taxon>
        <taxon>Spermatophyta</taxon>
        <taxon>Magnoliopsida</taxon>
        <taxon>Liliopsida</taxon>
        <taxon>Zingiberales</taxon>
        <taxon>Musaceae</taxon>
        <taxon>Musa</taxon>
    </lineage>
</organism>
<sequence length="2626" mass="286740">MDYDAATAAGVHMRGGARAGPSAPVTEAASSLPLRPTIDGGQGGLGLGFAVPVAASRVPLSFDSSRAWAAGVHMRGGARAGPSAPVTEAASSLPLRPTIDGGQGGLGLGFAVPVAASRVPLSLIRHDDWFFVWEGLGPWDRRVWVWGWRSELAESSSETMWQMSLREIESMESGPYPERPGEPDCTYYLRTGLCRFGMTCRYNHPPNRQMAIAAARIKGGFPERVGQPECQYYLRTGTCKFGATCKFHHPRDKAGIAGRVQLNALGYPIRPNETECAYYMRNGVCKFGSTCKFHHPQPSNTMANVRGSTVYPGVHSPTSSQQSFAGGLTPLSRPSFIPSPRWQGLSSYAQVIVPQGLVQVPSWNTFSGQLGSVSSSESQLHLPRTTQFYGTSRQNETITGVQGTIPSYRSSAIPLGQYVLARENVFPERPDQPECQFYMKTGDCKFGAACKFHHPRERLLPPPNCLLSPLGLPLRPEKRKEKKHKKEKDKEKKEDKERKDTDRSKDKHKEKKDRKEKHKEKKRKNKNKDKSRILYDRADKQTESPHGDMLGECSRKTDETKPSKFAEKLDRKIEDEEKMAANREAENFSGPVQKSIGNLAAATAMVKERVAGDKIVPPTMGPLQRRIDGFERPTDKFTFSTQRKNEAPDSANAVKKEKSTHDKLVPKLPSTGQKGNGHTKSPLEYPVGSVHKRFEGPYAAAAMEIDNQNSKKVVSSSNSDVPRTINGMGQPAQSFSACKNVSAIGLATKMEDRGPANKILQNHILAEQRRVVGMDQAVARDASNKIEEGKAKSKERDADDRKEERHRDRARDEKKIKDKDKHKGKKKEKTKVKEKGEQKDKELKEPRDGSKRDQLDSLDVKTLAPQTDNAESYLTDETMKKRKEIDTNGFSNENNLRPDKFPKTDPSSHLREENGRTLESSHVGAACSSLKLGAINNVPVEKPIDNKEHKINGKARAQTFSDGSRHPVAADSGATGKAYTIPHPDSVHLDKIYSIPNVDEWPEYDDQEWLFSSCHLLQKPKTQLGGDEVFVWFWGLDSLFPLLEGSASHGGGKVCHRCGWVYPNPHPSKKHRTAHRKHCSAAASGLSDGAADVAAAVEVKKAPPEQLSDEDPRNVYGEEVVEEEPKPEGKKGGGMVQSGVDVEELCKGAILEADAADYSPESDASCHGNKVPSSDVESTASQLDDTIHLDNDSVTCRDSEFQRIDKSMEFSMIVDQANAITTLISGLPDEVSANTMEFESIICTSPDEKTDVAGTNLPIICTSPDEKTDVAGQISKFNHSAMMGHPTNLQVQPFCNDGPSVGFSMIVDQANAINTLVSGLPDEVLANTMEFESIICTSPDEKTDVAGQISKFNHSAMMGHPWDQANAINTLVSGLPDEVSANTMEFESVICTSPDEKTDVAGQISQVQPFCNDGPSVGFSMIVDQANAITTLISGLPDEVLANTMEFESVICTSPDEKTDVAGQISQVQPFCNDGPSMGFSMIIDQANATTTLISGLPDEVSANTMEFESVICTLPDEKTDVAGQISKVQPFCNDGPAMGFSMIVDQANAITTLISGLPDEVLANTMEFESVICTSPDEKTDVAGQISQVQPFFNDGPSVGFSMIVDQANAITTLISGLPDEVLANTMEFESVICTSPDEKTDVAGQISQVQPFCNDGPSMGFSMIADQANAINTLVSGLPDEVSANTMEFESVICTSPDEKTDVVGQISQVQPFCNDGPSVGFSMIVDQANAITTLISGLPDEVSANTMEFESVICTSPDEKTDVAGQISQVQPFCNDGPSVGFSMIVDQANAITTLISGLPDEVSANTMEFESVICTSPDEKTDVAGQISQVQPFCNDGPCNLEITAGELFETPTHLSACGYQIALPANSPVNGNDPEHPHSLPISSNMLLVESTKVKIESLEDSGLVEPDLTICANAEAGSNIGRHVIDELSVVESDKNASIISSTLPVNVNEMNVNEMERDESKDECNCQDMNCDSSQVVDEFEFEFGESANKFEGPKGESDWLKTPEQVPSVNKAMDLDDRVPNSCETCYLYKGKGTNPSDEGTSADNLRVADSAVSLSGMSQFSATTEINNNSQIVRQGTTEINIDALVEDKNLEMFKENNMDFKKNSQPEGHATELEPPTRDDIGRTELQNNEDVIVADSVLSLTQEDFSFRCLRSVLNNYLDQQDVQETPVERFKQNADLDETIDQSQRQAEAFFKEEISENGLPSEHYDTLYPNKDETNKTETTCGYQLELQNVFVVGSINHVNSDNNNSYNPFVTEMDHVPTAEKEYSLLTILEDEPNTNEHSEAGLCHNDEEILETEECSESKVDVRSFIGKPGNDYDSKTSDRSGVAPSIFYQSSKEEDVHDKSMQQNDFYIEKVDYSINSNSHTGNIDAVSESVPDGAIPSLSSAMEEGSNFDAEVSPPTDFLVARDLHTSDPTIEGTTNKSNLDHNDTLEDPSDPAADSLATKDLHTCDPATERTIHNLDYNDTLEEPSLMPLVEPEQKSDSIENKSVHDSKDEPEGRNIKEENTAGKVPDSNAGKPHVMLKNLLAEADLESKQEATGSQGYNASLSSKRSCGGSQDDGQSLRTAISDGPLDTQADHREWNSPARLPVTKHEKKKAKGRQSWVPFICCPSVN</sequence>
<evidence type="ECO:0000256" key="6">
    <source>
        <dbReference type="PROSITE-ProRule" id="PRU00723"/>
    </source>
</evidence>
<feature type="zinc finger region" description="C3H1-type" evidence="6">
    <location>
        <begin position="179"/>
        <end position="207"/>
    </location>
</feature>
<evidence type="ECO:0000313" key="9">
    <source>
        <dbReference type="EMBL" id="THU54211.1"/>
    </source>
</evidence>
<feature type="region of interest" description="Disordered" evidence="7">
    <location>
        <begin position="613"/>
        <end position="688"/>
    </location>
</feature>
<feature type="compositionally biased region" description="Basic and acidic residues" evidence="7">
    <location>
        <begin position="553"/>
        <end position="572"/>
    </location>
</feature>
<feature type="domain" description="C3H1-type" evidence="8">
    <location>
        <begin position="224"/>
        <end position="252"/>
    </location>
</feature>
<dbReference type="PANTHER" id="PTHR35746:SF1">
    <property type="entry name" value="PENTATRICOPEPTIDE REPEAT (PPR) SUPERFAMILY PROTEIN"/>
    <property type="match status" value="1"/>
</dbReference>
<feature type="region of interest" description="Disordered" evidence="7">
    <location>
        <begin position="2110"/>
        <end position="2132"/>
    </location>
</feature>
<feature type="compositionally biased region" description="Basic and acidic residues" evidence="7">
    <location>
        <begin position="625"/>
        <end position="635"/>
    </location>
</feature>
<keyword evidence="1 6" id="KW-0479">Metal-binding</keyword>
<feature type="compositionally biased region" description="Basic residues" evidence="7">
    <location>
        <begin position="508"/>
        <end position="527"/>
    </location>
</feature>
<dbReference type="SUPFAM" id="SSF90229">
    <property type="entry name" value="CCCH zinc finger"/>
    <property type="match status" value="3"/>
</dbReference>
<dbReference type="InterPro" id="IPR000571">
    <property type="entry name" value="Znf_CCCH"/>
</dbReference>
<dbReference type="EMBL" id="PYDT01000008">
    <property type="protein sequence ID" value="THU54211.1"/>
    <property type="molecule type" value="Genomic_DNA"/>
</dbReference>
<feature type="compositionally biased region" description="Polar residues" evidence="7">
    <location>
        <begin position="670"/>
        <end position="679"/>
    </location>
</feature>
<feature type="region of interest" description="Disordered" evidence="7">
    <location>
        <begin position="457"/>
        <end position="572"/>
    </location>
</feature>
<keyword evidence="2" id="KW-0677">Repeat</keyword>
<feature type="zinc finger region" description="C3H1-type" evidence="6">
    <location>
        <begin position="270"/>
        <end position="298"/>
    </location>
</feature>
<feature type="compositionally biased region" description="Basic and acidic residues" evidence="7">
    <location>
        <begin position="782"/>
        <end position="821"/>
    </location>
</feature>
<feature type="compositionally biased region" description="Polar residues" evidence="7">
    <location>
        <begin position="2549"/>
        <end position="2578"/>
    </location>
</feature>
<reference evidence="9 10" key="1">
    <citation type="journal article" date="2019" name="Nat. Plants">
        <title>Genome sequencing of Musa balbisiana reveals subgenome evolution and function divergence in polyploid bananas.</title>
        <authorList>
            <person name="Yao X."/>
        </authorList>
    </citation>
    <scope>NUCLEOTIDE SEQUENCE [LARGE SCALE GENOMIC DNA]</scope>
    <source>
        <strain evidence="10">cv. DH-PKW</strain>
        <tissue evidence="9">Leaves</tissue>
    </source>
</reference>
<dbReference type="PANTHER" id="PTHR35746">
    <property type="entry name" value="PENTATRICOPEPTIDE REPEAT (PPR) SUPERFAMILY PROTEIN"/>
    <property type="match status" value="1"/>
</dbReference>
<dbReference type="Pfam" id="PF00642">
    <property type="entry name" value="zf-CCCH"/>
    <property type="match status" value="4"/>
</dbReference>
<feature type="compositionally biased region" description="Basic and acidic residues" evidence="7">
    <location>
        <begin position="2490"/>
        <end position="2519"/>
    </location>
</feature>
<feature type="zinc finger region" description="C3H1-type" evidence="6">
    <location>
        <begin position="429"/>
        <end position="457"/>
    </location>
</feature>
<gene>
    <name evidence="9" type="ORF">C4D60_Mb10t22660</name>
</gene>
<feature type="domain" description="C3H1-type" evidence="8">
    <location>
        <begin position="270"/>
        <end position="298"/>
    </location>
</feature>
<dbReference type="InterPro" id="IPR036855">
    <property type="entry name" value="Znf_CCCH_sf"/>
</dbReference>
<evidence type="ECO:0000256" key="1">
    <source>
        <dbReference type="ARBA" id="ARBA00022723"/>
    </source>
</evidence>
<dbReference type="SMART" id="SM00356">
    <property type="entry name" value="ZnF_C3H1"/>
    <property type="match status" value="4"/>
</dbReference>